<keyword evidence="4" id="KW-1133">Transmembrane helix</keyword>
<feature type="transmembrane region" description="Helical" evidence="4">
    <location>
        <begin position="196"/>
        <end position="216"/>
    </location>
</feature>
<dbReference type="InterPro" id="IPR018062">
    <property type="entry name" value="HTH_AraC-typ_CS"/>
</dbReference>
<dbReference type="Pfam" id="PF12833">
    <property type="entry name" value="HTH_18"/>
    <property type="match status" value="1"/>
</dbReference>
<dbReference type="PANTHER" id="PTHR43280">
    <property type="entry name" value="ARAC-FAMILY TRANSCRIPTIONAL REGULATOR"/>
    <property type="match status" value="1"/>
</dbReference>
<keyword evidence="4" id="KW-0472">Membrane</keyword>
<feature type="transmembrane region" description="Helical" evidence="4">
    <location>
        <begin position="12"/>
        <end position="33"/>
    </location>
</feature>
<dbReference type="PROSITE" id="PS01124">
    <property type="entry name" value="HTH_ARAC_FAMILY_2"/>
    <property type="match status" value="1"/>
</dbReference>
<evidence type="ECO:0000259" key="5">
    <source>
        <dbReference type="PROSITE" id="PS01124"/>
    </source>
</evidence>
<organism evidence="6 7">
    <name type="scientific">Flavobacterium laiguense</name>
    <dbReference type="NCBI Taxonomy" id="2169409"/>
    <lineage>
        <taxon>Bacteria</taxon>
        <taxon>Pseudomonadati</taxon>
        <taxon>Bacteroidota</taxon>
        <taxon>Flavobacteriia</taxon>
        <taxon>Flavobacteriales</taxon>
        <taxon>Flavobacteriaceae</taxon>
        <taxon>Flavobacterium</taxon>
    </lineage>
</organism>
<feature type="transmembrane region" description="Helical" evidence="4">
    <location>
        <begin position="103"/>
        <end position="123"/>
    </location>
</feature>
<keyword evidence="4" id="KW-0812">Transmembrane</keyword>
<dbReference type="GO" id="GO:0003700">
    <property type="term" value="F:DNA-binding transcription factor activity"/>
    <property type="evidence" value="ECO:0007669"/>
    <property type="project" value="InterPro"/>
</dbReference>
<proteinExistence type="predicted"/>
<feature type="transmembrane region" description="Helical" evidence="4">
    <location>
        <begin position="45"/>
        <end position="66"/>
    </location>
</feature>
<evidence type="ECO:0000313" key="6">
    <source>
        <dbReference type="EMBL" id="PWA08253.1"/>
    </source>
</evidence>
<protein>
    <submittedName>
        <fullName evidence="6">DNA-binding protein</fullName>
    </submittedName>
</protein>
<keyword evidence="3" id="KW-0804">Transcription</keyword>
<evidence type="ECO:0000313" key="7">
    <source>
        <dbReference type="Proteomes" id="UP000245618"/>
    </source>
</evidence>
<feature type="transmembrane region" description="Helical" evidence="4">
    <location>
        <begin position="72"/>
        <end position="91"/>
    </location>
</feature>
<comment type="caution">
    <text evidence="6">The sequence shown here is derived from an EMBL/GenBank/DDBJ whole genome shotgun (WGS) entry which is preliminary data.</text>
</comment>
<dbReference type="AlphaFoldDB" id="A0A2U1JTP7"/>
<dbReference type="PROSITE" id="PS00041">
    <property type="entry name" value="HTH_ARAC_FAMILY_1"/>
    <property type="match status" value="1"/>
</dbReference>
<feature type="transmembrane region" description="Helical" evidence="4">
    <location>
        <begin position="172"/>
        <end position="190"/>
    </location>
</feature>
<dbReference type="Gene3D" id="1.10.10.60">
    <property type="entry name" value="Homeodomain-like"/>
    <property type="match status" value="2"/>
</dbReference>
<gene>
    <name evidence="6" type="ORF">DB891_12710</name>
</gene>
<sequence>MNNKNPLNSDNQLLFFFSAIGAFNGFILAFYFFYSAYSKRFSNYFLGFLLLALSIRITKSLFFYFNDDLSDVFIQIGLSGCILIGPFLFLYLKKQNKNNAPYWAWHIFPYLIGITILGVLLPYSKHRGLWSILIVKSIYLQWFFYIGLSFPYVKKIFKTVFNKNEKLKNIQLWQLSLYLGVVVIWLAYYTASYTSYIVGALSFSFVIYLVVLLLVFRTSKNSTFFEEKVRYEGKKLDNDLLAEIEQKLSLITEKELYLNPQLTLAETAKELNVSPHVLSQVINEKFNKSFNVFINELRIESAKRFLLSNKNFTIEGVGYESGFNSKSSFFTVFKKMTGQTPAEYQKNQGL</sequence>
<keyword evidence="2 6" id="KW-0238">DNA-binding</keyword>
<accession>A0A2U1JTP7</accession>
<dbReference type="SUPFAM" id="SSF46689">
    <property type="entry name" value="Homeodomain-like"/>
    <property type="match status" value="1"/>
</dbReference>
<feature type="transmembrane region" description="Helical" evidence="4">
    <location>
        <begin position="129"/>
        <end position="152"/>
    </location>
</feature>
<dbReference type="Proteomes" id="UP000245618">
    <property type="component" value="Unassembled WGS sequence"/>
</dbReference>
<dbReference type="PANTHER" id="PTHR43280:SF29">
    <property type="entry name" value="ARAC-FAMILY TRANSCRIPTIONAL REGULATOR"/>
    <property type="match status" value="1"/>
</dbReference>
<dbReference type="OrthoDB" id="6283866at2"/>
<evidence type="ECO:0000256" key="1">
    <source>
        <dbReference type="ARBA" id="ARBA00023015"/>
    </source>
</evidence>
<keyword evidence="7" id="KW-1185">Reference proteome</keyword>
<evidence type="ECO:0000256" key="2">
    <source>
        <dbReference type="ARBA" id="ARBA00023125"/>
    </source>
</evidence>
<dbReference type="SMART" id="SM00342">
    <property type="entry name" value="HTH_ARAC"/>
    <property type="match status" value="1"/>
</dbReference>
<feature type="domain" description="HTH araC/xylS-type" evidence="5">
    <location>
        <begin position="246"/>
        <end position="347"/>
    </location>
</feature>
<dbReference type="InterPro" id="IPR018060">
    <property type="entry name" value="HTH_AraC"/>
</dbReference>
<name>A0A2U1JTP7_9FLAO</name>
<evidence type="ECO:0000256" key="3">
    <source>
        <dbReference type="ARBA" id="ARBA00023163"/>
    </source>
</evidence>
<dbReference type="InterPro" id="IPR009057">
    <property type="entry name" value="Homeodomain-like_sf"/>
</dbReference>
<evidence type="ECO:0000256" key="4">
    <source>
        <dbReference type="SAM" id="Phobius"/>
    </source>
</evidence>
<dbReference type="GO" id="GO:0043565">
    <property type="term" value="F:sequence-specific DNA binding"/>
    <property type="evidence" value="ECO:0007669"/>
    <property type="project" value="InterPro"/>
</dbReference>
<keyword evidence="1" id="KW-0805">Transcription regulation</keyword>
<reference evidence="6 7" key="1">
    <citation type="submission" date="2018-04" db="EMBL/GenBank/DDBJ databases">
        <title>Flavobacterium sp. nov., isolated from glacier ice.</title>
        <authorList>
            <person name="Liu Q."/>
            <person name="Xin Y.-H."/>
        </authorList>
    </citation>
    <scope>NUCLEOTIDE SEQUENCE [LARGE SCALE GENOMIC DNA]</scope>
    <source>
        <strain evidence="6 7">LB2P30</strain>
    </source>
</reference>
<dbReference type="EMBL" id="QCZH01000015">
    <property type="protein sequence ID" value="PWA08253.1"/>
    <property type="molecule type" value="Genomic_DNA"/>
</dbReference>